<name>A0AAD6UM84_9AGAR</name>
<reference evidence="2" key="1">
    <citation type="submission" date="2023-03" db="EMBL/GenBank/DDBJ databases">
        <title>Massive genome expansion in bonnet fungi (Mycena s.s.) driven by repeated elements and novel gene families across ecological guilds.</title>
        <authorList>
            <consortium name="Lawrence Berkeley National Laboratory"/>
            <person name="Harder C.B."/>
            <person name="Miyauchi S."/>
            <person name="Viragh M."/>
            <person name="Kuo A."/>
            <person name="Thoen E."/>
            <person name="Andreopoulos B."/>
            <person name="Lu D."/>
            <person name="Skrede I."/>
            <person name="Drula E."/>
            <person name="Henrissat B."/>
            <person name="Morin E."/>
            <person name="Kohler A."/>
            <person name="Barry K."/>
            <person name="LaButti K."/>
            <person name="Morin E."/>
            <person name="Salamov A."/>
            <person name="Lipzen A."/>
            <person name="Mereny Z."/>
            <person name="Hegedus B."/>
            <person name="Baldrian P."/>
            <person name="Stursova M."/>
            <person name="Weitz H."/>
            <person name="Taylor A."/>
            <person name="Grigoriev I.V."/>
            <person name="Nagy L.G."/>
            <person name="Martin F."/>
            <person name="Kauserud H."/>
        </authorList>
    </citation>
    <scope>NUCLEOTIDE SEQUENCE</scope>
    <source>
        <strain evidence="2">9144</strain>
    </source>
</reference>
<evidence type="ECO:0000313" key="2">
    <source>
        <dbReference type="EMBL" id="KAJ7190642.1"/>
    </source>
</evidence>
<accession>A0AAD6UM84</accession>
<dbReference type="Proteomes" id="UP001219525">
    <property type="component" value="Unassembled WGS sequence"/>
</dbReference>
<feature type="domain" description="DUF6593" evidence="1">
    <location>
        <begin position="26"/>
        <end position="173"/>
    </location>
</feature>
<keyword evidence="3" id="KW-1185">Reference proteome</keyword>
<evidence type="ECO:0000259" key="1">
    <source>
        <dbReference type="Pfam" id="PF20236"/>
    </source>
</evidence>
<organism evidence="2 3">
    <name type="scientific">Mycena pura</name>
    <dbReference type="NCBI Taxonomy" id="153505"/>
    <lineage>
        <taxon>Eukaryota</taxon>
        <taxon>Fungi</taxon>
        <taxon>Dikarya</taxon>
        <taxon>Basidiomycota</taxon>
        <taxon>Agaricomycotina</taxon>
        <taxon>Agaricomycetes</taxon>
        <taxon>Agaricomycetidae</taxon>
        <taxon>Agaricales</taxon>
        <taxon>Marasmiineae</taxon>
        <taxon>Mycenaceae</taxon>
        <taxon>Mycena</taxon>
    </lineage>
</organism>
<sequence>MTRYGMPYILEDTTGRLADADFADIHDRLHFSVRSTTRDTYVVYNRLGHVVPLPLVVLAFGADGAPGTVSFAGAAAPLPMARYLLAPPHAGSGGSGVRSFVAADGQTYQWAHRVQPNQEWTCTNANGYVIASYSLKAAGEPEYRGSSGCILEIAEQFGALAPEILASLLIMRHIAMQEL</sequence>
<dbReference type="EMBL" id="JARJCW010000145">
    <property type="protein sequence ID" value="KAJ7190642.1"/>
    <property type="molecule type" value="Genomic_DNA"/>
</dbReference>
<comment type="caution">
    <text evidence="2">The sequence shown here is derived from an EMBL/GenBank/DDBJ whole genome shotgun (WGS) entry which is preliminary data.</text>
</comment>
<proteinExistence type="predicted"/>
<evidence type="ECO:0000313" key="3">
    <source>
        <dbReference type="Proteomes" id="UP001219525"/>
    </source>
</evidence>
<gene>
    <name evidence="2" type="ORF">GGX14DRAFT_507174</name>
</gene>
<dbReference type="Pfam" id="PF20236">
    <property type="entry name" value="DUF6593"/>
    <property type="match status" value="1"/>
</dbReference>
<protein>
    <recommendedName>
        <fullName evidence="1">DUF6593 domain-containing protein</fullName>
    </recommendedName>
</protein>
<dbReference type="AlphaFoldDB" id="A0AAD6UM84"/>
<dbReference type="InterPro" id="IPR046528">
    <property type="entry name" value="DUF6593"/>
</dbReference>